<keyword evidence="3" id="KW-1185">Reference proteome</keyword>
<feature type="domain" description="Bacterial repeat" evidence="1">
    <location>
        <begin position="160"/>
        <end position="232"/>
    </location>
</feature>
<name>C2M9B6_9PORP</name>
<dbReference type="STRING" id="596327.PORUE0001_0523"/>
<reference evidence="2 3" key="1">
    <citation type="submission" date="2009-04" db="EMBL/GenBank/DDBJ databases">
        <authorList>
            <person name="Sebastian Y."/>
            <person name="Madupu R."/>
            <person name="Durkin A.S."/>
            <person name="Torralba M."/>
            <person name="Methe B."/>
            <person name="Sutton G.G."/>
            <person name="Strausberg R.L."/>
            <person name="Nelson K.E."/>
        </authorList>
    </citation>
    <scope>NUCLEOTIDE SEQUENCE [LARGE SCALE GENOMIC DNA]</scope>
    <source>
        <strain evidence="2 3">60-3</strain>
    </source>
</reference>
<protein>
    <recommendedName>
        <fullName evidence="1">Bacterial repeat domain-containing protein</fullName>
    </recommendedName>
</protein>
<dbReference type="AlphaFoldDB" id="C2M9B6"/>
<evidence type="ECO:0000313" key="2">
    <source>
        <dbReference type="EMBL" id="EEK17686.1"/>
    </source>
</evidence>
<feature type="domain" description="Bacterial repeat" evidence="1">
    <location>
        <begin position="83"/>
        <end position="155"/>
    </location>
</feature>
<dbReference type="eggNOG" id="COG4447">
    <property type="taxonomic scope" value="Bacteria"/>
</dbReference>
<dbReference type="EMBL" id="ACLR01000015">
    <property type="protein sequence ID" value="EEK17686.1"/>
    <property type="molecule type" value="Genomic_DNA"/>
</dbReference>
<dbReference type="InterPro" id="IPR044060">
    <property type="entry name" value="Bacterial_rp_domain"/>
</dbReference>
<dbReference type="Pfam" id="PF18998">
    <property type="entry name" value="Flg_new_2"/>
    <property type="match status" value="3"/>
</dbReference>
<evidence type="ECO:0000259" key="1">
    <source>
        <dbReference type="Pfam" id="PF18998"/>
    </source>
</evidence>
<proteinExistence type="predicted"/>
<sequence>MECPRPTKYSVSFAYDETVGTLLFLGKSVQSGASIPLASLTNLSLTYQAKELVGNKVKVTVTNDAPKAVSKEATWTVNADDTYSVETSQEGEGELVVRGAKNLQRVPAGTELTVFATPADGWELVALTANDVDILKSKTFEVAGNTTVRATFTKKAPTTYAVTLTKEGEGKVAISGADNLGAVVAGTKLTVTATPADGWDLVALTANGADILSSKTFVVYNPTEVRATFTKKAPTTYAVTLTKEGEGKVVITGADNLGAVRAGTKLTVTATPATGWGVKSITANGKDITAEKSFVVTSNTIVKVVFAIKTYPVTLTKEGDGRAFILETDNLGAVALGSKLTVIAEPYPGWDVKSITANGKDITTDKTFVVNGATDVNVVFYKVLESRVVVRYDPTEIAEMSLNDLPPLMTSDGPGLHTISVRMGDDVKLSIKAKDGYRITFVASDPSGLLRPTRRTSSEAEYLINTSKHQEVEVLVHCTRQS</sequence>
<dbReference type="Proteomes" id="UP000003303">
    <property type="component" value="Unassembled WGS sequence"/>
</dbReference>
<gene>
    <name evidence="2" type="ORF">PORUE0001_0523</name>
</gene>
<accession>C2M9B6</accession>
<comment type="caution">
    <text evidence="2">The sequence shown here is derived from an EMBL/GenBank/DDBJ whole genome shotgun (WGS) entry which is preliminary data.</text>
</comment>
<evidence type="ECO:0000313" key="3">
    <source>
        <dbReference type="Proteomes" id="UP000003303"/>
    </source>
</evidence>
<organism evidence="2 3">
    <name type="scientific">Porphyromonas uenonis 60-3</name>
    <dbReference type="NCBI Taxonomy" id="596327"/>
    <lineage>
        <taxon>Bacteria</taxon>
        <taxon>Pseudomonadati</taxon>
        <taxon>Bacteroidota</taxon>
        <taxon>Bacteroidia</taxon>
        <taxon>Bacteroidales</taxon>
        <taxon>Porphyromonadaceae</taxon>
        <taxon>Porphyromonas</taxon>
    </lineage>
</organism>
<feature type="domain" description="Bacterial repeat" evidence="1">
    <location>
        <begin position="237"/>
        <end position="308"/>
    </location>
</feature>